<evidence type="ECO:0000259" key="2">
    <source>
        <dbReference type="Pfam" id="PF08450"/>
    </source>
</evidence>
<dbReference type="PANTHER" id="PTHR47572:SF4">
    <property type="entry name" value="LACTONASE DRP35"/>
    <property type="match status" value="1"/>
</dbReference>
<accession>A0ABU4PP49</accession>
<dbReference type="PANTHER" id="PTHR47572">
    <property type="entry name" value="LIPOPROTEIN-RELATED"/>
    <property type="match status" value="1"/>
</dbReference>
<feature type="domain" description="SMP-30/Gluconolactonase/LRE-like region" evidence="2">
    <location>
        <begin position="70"/>
        <end position="335"/>
    </location>
</feature>
<sequence>MPAREPMPQWNRRSVIGAGLGLLAAPVIGAGVASAAEATVTPQIVRLAPGLDRYLSVDTPIETIATGIRWAEGPVWVPHGDYLLFSDPPANVIRRWSRAKGTELFLSPSDAVAPDPATVREGGSNGLTLDHSGNLLIAGSGSRAVVRLDLKTKRRTVLVDRYQGKRFNSVNDLCVAADGAIYFTDPPYGLVGGDQSALKEQPHNGVYRWTPGGAVELVDGTLSRPNGIALSGDGKTLFVSVSDEQEPRIMAYALDAHGLPTARTLWLDAKPMLAKAAPGLPDGMKIARDGTHFNSVPGGMMLLTPEAEPLGLIATGAPIPNCAFGEDGRTLFLTANDRVLRLRLKVSAL</sequence>
<dbReference type="InterPro" id="IPR011042">
    <property type="entry name" value="6-blade_b-propeller_TolB-like"/>
</dbReference>
<evidence type="ECO:0000313" key="4">
    <source>
        <dbReference type="Proteomes" id="UP001279660"/>
    </source>
</evidence>
<dbReference type="EMBL" id="JAWXXV010000001">
    <property type="protein sequence ID" value="MDX5984897.1"/>
    <property type="molecule type" value="Genomic_DNA"/>
</dbReference>
<gene>
    <name evidence="3" type="ORF">SIL82_11545</name>
</gene>
<evidence type="ECO:0000256" key="1">
    <source>
        <dbReference type="ARBA" id="ARBA00022801"/>
    </source>
</evidence>
<keyword evidence="1" id="KW-0378">Hydrolase</keyword>
<dbReference type="InterPro" id="IPR013658">
    <property type="entry name" value="SGL"/>
</dbReference>
<dbReference type="PROSITE" id="PS51318">
    <property type="entry name" value="TAT"/>
    <property type="match status" value="1"/>
</dbReference>
<name>A0ABU4PP49_9SPHN</name>
<dbReference type="RefSeq" id="WP_010402745.1">
    <property type="nucleotide sequence ID" value="NZ_JAWXXV010000001.1"/>
</dbReference>
<keyword evidence="4" id="KW-1185">Reference proteome</keyword>
<reference evidence="3 4" key="1">
    <citation type="submission" date="2023-11" db="EMBL/GenBank/DDBJ databases">
        <title>MicrobeMod: A computational toolkit for identifying prokaryotic methylation and restriction-modification with nanopore sequencing.</title>
        <authorList>
            <person name="Crits-Christoph A."/>
            <person name="Kang S.C."/>
            <person name="Lee H."/>
            <person name="Ostrov N."/>
        </authorList>
    </citation>
    <scope>NUCLEOTIDE SEQUENCE [LARGE SCALE GENOMIC DNA]</scope>
    <source>
        <strain evidence="3 4">ATCC 14820</strain>
    </source>
</reference>
<dbReference type="InterPro" id="IPR051262">
    <property type="entry name" value="SMP-30/CGR1_Lactonase"/>
</dbReference>
<organism evidence="3 4">
    <name type="scientific">Sphingomonas echinoides</name>
    <dbReference type="NCBI Taxonomy" id="59803"/>
    <lineage>
        <taxon>Bacteria</taxon>
        <taxon>Pseudomonadati</taxon>
        <taxon>Pseudomonadota</taxon>
        <taxon>Alphaproteobacteria</taxon>
        <taxon>Sphingomonadales</taxon>
        <taxon>Sphingomonadaceae</taxon>
        <taxon>Sphingomonas</taxon>
    </lineage>
</organism>
<evidence type="ECO:0000313" key="3">
    <source>
        <dbReference type="EMBL" id="MDX5984897.1"/>
    </source>
</evidence>
<dbReference type="InterPro" id="IPR006311">
    <property type="entry name" value="TAT_signal"/>
</dbReference>
<dbReference type="SUPFAM" id="SSF63829">
    <property type="entry name" value="Calcium-dependent phosphotriesterase"/>
    <property type="match status" value="1"/>
</dbReference>
<dbReference type="Gene3D" id="2.120.10.30">
    <property type="entry name" value="TolB, C-terminal domain"/>
    <property type="match status" value="1"/>
</dbReference>
<comment type="caution">
    <text evidence="3">The sequence shown here is derived from an EMBL/GenBank/DDBJ whole genome shotgun (WGS) entry which is preliminary data.</text>
</comment>
<dbReference type="Pfam" id="PF08450">
    <property type="entry name" value="SGL"/>
    <property type="match status" value="1"/>
</dbReference>
<proteinExistence type="predicted"/>
<protein>
    <submittedName>
        <fullName evidence="3">SMP-30/gluconolactonase/LRE family protein</fullName>
    </submittedName>
</protein>
<dbReference type="Proteomes" id="UP001279660">
    <property type="component" value="Unassembled WGS sequence"/>
</dbReference>